<dbReference type="AlphaFoldDB" id="A0A0L9TMB9"/>
<sequence>MRKMTNELTKVQPNDGERSNCSHGGIEDINSKEKVEMEETRKEHNEIFEKHSDK</sequence>
<dbReference type="Gramene" id="KOM31705">
    <property type="protein sequence ID" value="KOM31705"/>
    <property type="gene ID" value="LR48_Vigan01g126000"/>
</dbReference>
<feature type="compositionally biased region" description="Polar residues" evidence="1">
    <location>
        <begin position="1"/>
        <end position="12"/>
    </location>
</feature>
<feature type="compositionally biased region" description="Basic and acidic residues" evidence="1">
    <location>
        <begin position="15"/>
        <end position="54"/>
    </location>
</feature>
<gene>
    <name evidence="2" type="ORF">LR48_Vigan01g126000</name>
</gene>
<dbReference type="Proteomes" id="UP000053144">
    <property type="component" value="Chromosome 1"/>
</dbReference>
<name>A0A0L9TMB9_PHAAN</name>
<dbReference type="EMBL" id="CM003371">
    <property type="protein sequence ID" value="KOM31705.1"/>
    <property type="molecule type" value="Genomic_DNA"/>
</dbReference>
<protein>
    <submittedName>
        <fullName evidence="2">Uncharacterized protein</fullName>
    </submittedName>
</protein>
<feature type="region of interest" description="Disordered" evidence="1">
    <location>
        <begin position="1"/>
        <end position="54"/>
    </location>
</feature>
<organism evidence="2 3">
    <name type="scientific">Phaseolus angularis</name>
    <name type="common">Azuki bean</name>
    <name type="synonym">Vigna angularis</name>
    <dbReference type="NCBI Taxonomy" id="3914"/>
    <lineage>
        <taxon>Eukaryota</taxon>
        <taxon>Viridiplantae</taxon>
        <taxon>Streptophyta</taxon>
        <taxon>Embryophyta</taxon>
        <taxon>Tracheophyta</taxon>
        <taxon>Spermatophyta</taxon>
        <taxon>Magnoliopsida</taxon>
        <taxon>eudicotyledons</taxon>
        <taxon>Gunneridae</taxon>
        <taxon>Pentapetalae</taxon>
        <taxon>rosids</taxon>
        <taxon>fabids</taxon>
        <taxon>Fabales</taxon>
        <taxon>Fabaceae</taxon>
        <taxon>Papilionoideae</taxon>
        <taxon>50 kb inversion clade</taxon>
        <taxon>NPAAA clade</taxon>
        <taxon>indigoferoid/millettioid clade</taxon>
        <taxon>Phaseoleae</taxon>
        <taxon>Vigna</taxon>
    </lineage>
</organism>
<evidence type="ECO:0000313" key="2">
    <source>
        <dbReference type="EMBL" id="KOM31705.1"/>
    </source>
</evidence>
<evidence type="ECO:0000313" key="3">
    <source>
        <dbReference type="Proteomes" id="UP000053144"/>
    </source>
</evidence>
<evidence type="ECO:0000256" key="1">
    <source>
        <dbReference type="SAM" id="MobiDB-lite"/>
    </source>
</evidence>
<proteinExistence type="predicted"/>
<reference evidence="3" key="1">
    <citation type="journal article" date="2015" name="Proc. Natl. Acad. Sci. U.S.A.">
        <title>Genome sequencing of adzuki bean (Vigna angularis) provides insight into high starch and low fat accumulation and domestication.</title>
        <authorList>
            <person name="Yang K."/>
            <person name="Tian Z."/>
            <person name="Chen C."/>
            <person name="Luo L."/>
            <person name="Zhao B."/>
            <person name="Wang Z."/>
            <person name="Yu L."/>
            <person name="Li Y."/>
            <person name="Sun Y."/>
            <person name="Li W."/>
            <person name="Chen Y."/>
            <person name="Li Y."/>
            <person name="Zhang Y."/>
            <person name="Ai D."/>
            <person name="Zhao J."/>
            <person name="Shang C."/>
            <person name="Ma Y."/>
            <person name="Wu B."/>
            <person name="Wang M."/>
            <person name="Gao L."/>
            <person name="Sun D."/>
            <person name="Zhang P."/>
            <person name="Guo F."/>
            <person name="Wang W."/>
            <person name="Li Y."/>
            <person name="Wang J."/>
            <person name="Varshney R.K."/>
            <person name="Wang J."/>
            <person name="Ling H.Q."/>
            <person name="Wan P."/>
        </authorList>
    </citation>
    <scope>NUCLEOTIDE SEQUENCE</scope>
    <source>
        <strain evidence="3">cv. Jingnong 6</strain>
    </source>
</reference>
<accession>A0A0L9TMB9</accession>